<dbReference type="GO" id="GO:0004222">
    <property type="term" value="F:metalloendopeptidase activity"/>
    <property type="evidence" value="ECO:0007669"/>
    <property type="project" value="InterPro"/>
</dbReference>
<dbReference type="AlphaFoldDB" id="A0A284SA51"/>
<dbReference type="InterPro" id="IPR050371">
    <property type="entry name" value="Fungal_virulence_M36"/>
</dbReference>
<evidence type="ECO:0000256" key="4">
    <source>
        <dbReference type="ARBA" id="ARBA00022525"/>
    </source>
</evidence>
<dbReference type="GO" id="GO:0006508">
    <property type="term" value="P:proteolysis"/>
    <property type="evidence" value="ECO:0007669"/>
    <property type="project" value="UniProtKB-KW"/>
</dbReference>
<dbReference type="PANTHER" id="PTHR33478">
    <property type="entry name" value="EXTRACELLULAR METALLOPROTEINASE MEP"/>
    <property type="match status" value="1"/>
</dbReference>
<evidence type="ECO:0000313" key="12">
    <source>
        <dbReference type="EMBL" id="SJL17893.1"/>
    </source>
</evidence>
<evidence type="ECO:0000313" key="13">
    <source>
        <dbReference type="Proteomes" id="UP000219338"/>
    </source>
</evidence>
<sequence>MAEWTEHKNSTVPDYALLAIWVFNNPAGIRTHPYSTNTSINPLRYSSIQQLHEVHDIGEVWANMLHNAYAALVQAHGFSSTTMDDPSSTEGNVVWLHLFIDALSLQPSDEHATVPNARDAWIQADQNRYDGANACTLWNAFASRGLGVNAADYVDDTSVPSGC</sequence>
<accession>A0A284SA51</accession>
<gene>
    <name evidence="12" type="ORF">ARMOST_21460</name>
</gene>
<evidence type="ECO:0000256" key="7">
    <source>
        <dbReference type="ARBA" id="ARBA00022801"/>
    </source>
</evidence>
<dbReference type="GO" id="GO:0008270">
    <property type="term" value="F:zinc ion binding"/>
    <property type="evidence" value="ECO:0007669"/>
    <property type="project" value="InterPro"/>
</dbReference>
<dbReference type="PANTHER" id="PTHR33478:SF1">
    <property type="entry name" value="EXTRACELLULAR METALLOPROTEINASE MEP"/>
    <property type="match status" value="1"/>
</dbReference>
<dbReference type="Gene3D" id="1.10.390.10">
    <property type="entry name" value="Neutral Protease Domain 2"/>
    <property type="match status" value="1"/>
</dbReference>
<dbReference type="InterPro" id="IPR001842">
    <property type="entry name" value="Peptidase_M36"/>
</dbReference>
<evidence type="ECO:0000256" key="2">
    <source>
        <dbReference type="ARBA" id="ARBA00004613"/>
    </source>
</evidence>
<evidence type="ECO:0000256" key="5">
    <source>
        <dbReference type="ARBA" id="ARBA00022670"/>
    </source>
</evidence>
<dbReference type="GO" id="GO:0005615">
    <property type="term" value="C:extracellular space"/>
    <property type="evidence" value="ECO:0007669"/>
    <property type="project" value="InterPro"/>
</dbReference>
<dbReference type="InterPro" id="IPR027268">
    <property type="entry name" value="Peptidase_M4/M1_CTD_sf"/>
</dbReference>
<dbReference type="OrthoDB" id="3227768at2759"/>
<name>A0A284SA51_ARMOS</name>
<keyword evidence="10 11" id="KW-0865">Zymogen</keyword>
<evidence type="ECO:0000256" key="3">
    <source>
        <dbReference type="ARBA" id="ARBA00006006"/>
    </source>
</evidence>
<keyword evidence="4 11" id="KW-0964">Secreted</keyword>
<dbReference type="STRING" id="47428.A0A284SA51"/>
<proteinExistence type="inferred from homology"/>
<comment type="cofactor">
    <cofactor evidence="1 11">
        <name>Zn(2+)</name>
        <dbReference type="ChEBI" id="CHEBI:29105"/>
    </cofactor>
</comment>
<dbReference type="Pfam" id="PF02128">
    <property type="entry name" value="Peptidase_M36"/>
    <property type="match status" value="1"/>
</dbReference>
<dbReference type="SUPFAM" id="SSF55486">
    <property type="entry name" value="Metalloproteases ('zincins'), catalytic domain"/>
    <property type="match status" value="1"/>
</dbReference>
<keyword evidence="6 11" id="KW-0479">Metal-binding</keyword>
<dbReference type="EMBL" id="FUEG01000050">
    <property type="protein sequence ID" value="SJL17893.1"/>
    <property type="molecule type" value="Genomic_DNA"/>
</dbReference>
<dbReference type="Proteomes" id="UP000219338">
    <property type="component" value="Unassembled WGS sequence"/>
</dbReference>
<organism evidence="12 13">
    <name type="scientific">Armillaria ostoyae</name>
    <name type="common">Armillaria root rot fungus</name>
    <dbReference type="NCBI Taxonomy" id="47428"/>
    <lineage>
        <taxon>Eukaryota</taxon>
        <taxon>Fungi</taxon>
        <taxon>Dikarya</taxon>
        <taxon>Basidiomycota</taxon>
        <taxon>Agaricomycotina</taxon>
        <taxon>Agaricomycetes</taxon>
        <taxon>Agaricomycetidae</taxon>
        <taxon>Agaricales</taxon>
        <taxon>Marasmiineae</taxon>
        <taxon>Physalacriaceae</taxon>
        <taxon>Armillaria</taxon>
    </lineage>
</organism>
<protein>
    <recommendedName>
        <fullName evidence="11">Extracellular metalloproteinase</fullName>
        <ecNumber evidence="11">3.4.24.-</ecNumber>
    </recommendedName>
    <alternativeName>
        <fullName evidence="11">Fungalysin</fullName>
    </alternativeName>
</protein>
<evidence type="ECO:0000256" key="9">
    <source>
        <dbReference type="ARBA" id="ARBA00023049"/>
    </source>
</evidence>
<keyword evidence="13" id="KW-1185">Reference proteome</keyword>
<comment type="similarity">
    <text evidence="3 11">Belongs to the peptidase M36 family.</text>
</comment>
<evidence type="ECO:0000256" key="11">
    <source>
        <dbReference type="RuleBase" id="RU364017"/>
    </source>
</evidence>
<dbReference type="EC" id="3.4.24.-" evidence="11"/>
<evidence type="ECO:0000256" key="10">
    <source>
        <dbReference type="ARBA" id="ARBA00023145"/>
    </source>
</evidence>
<evidence type="ECO:0000256" key="1">
    <source>
        <dbReference type="ARBA" id="ARBA00001947"/>
    </source>
</evidence>
<dbReference type="OMA" id="DEYKEPH"/>
<evidence type="ECO:0000256" key="8">
    <source>
        <dbReference type="ARBA" id="ARBA00022833"/>
    </source>
</evidence>
<keyword evidence="8 11" id="KW-0862">Zinc</keyword>
<keyword evidence="9 11" id="KW-0482">Metalloprotease</keyword>
<keyword evidence="7 11" id="KW-0378">Hydrolase</keyword>
<reference evidence="13" key="1">
    <citation type="journal article" date="2017" name="Nat. Ecol. Evol.">
        <title>Genome expansion and lineage-specific genetic innovations in the forest pathogenic fungi Armillaria.</title>
        <authorList>
            <person name="Sipos G."/>
            <person name="Prasanna A.N."/>
            <person name="Walter M.C."/>
            <person name="O'Connor E."/>
            <person name="Balint B."/>
            <person name="Krizsan K."/>
            <person name="Kiss B."/>
            <person name="Hess J."/>
            <person name="Varga T."/>
            <person name="Slot J."/>
            <person name="Riley R."/>
            <person name="Boka B."/>
            <person name="Rigling D."/>
            <person name="Barry K."/>
            <person name="Lee J."/>
            <person name="Mihaltcheva S."/>
            <person name="LaButti K."/>
            <person name="Lipzen A."/>
            <person name="Waldron R."/>
            <person name="Moloney N.M."/>
            <person name="Sperisen C."/>
            <person name="Kredics L."/>
            <person name="Vagvoelgyi C."/>
            <person name="Patrignani A."/>
            <person name="Fitzpatrick D."/>
            <person name="Nagy I."/>
            <person name="Doyle S."/>
            <person name="Anderson J.B."/>
            <person name="Grigoriev I.V."/>
            <person name="Gueldener U."/>
            <person name="Muensterkoetter M."/>
            <person name="Nagy L.G."/>
        </authorList>
    </citation>
    <scope>NUCLEOTIDE SEQUENCE [LARGE SCALE GENOMIC DNA]</scope>
    <source>
        <strain evidence="13">C18/9</strain>
    </source>
</reference>
<comment type="subcellular location">
    <subcellularLocation>
        <location evidence="2 11">Secreted</location>
    </subcellularLocation>
</comment>
<evidence type="ECO:0000256" key="6">
    <source>
        <dbReference type="ARBA" id="ARBA00022723"/>
    </source>
</evidence>
<keyword evidence="5 11" id="KW-0645">Protease</keyword>